<sequence length="109" mass="12511">MTKRKRNSFSSDFKAKVALEAIHGVKTLNEIGQEFGVHPVQVGKWKKELQEQASRLFEMKRGPKPVEPSADPEKLYTEIGRLKVELDWLKKSPGSPYEGAQSMDQRKWL</sequence>
<evidence type="ECO:0000256" key="1">
    <source>
        <dbReference type="SAM" id="MobiDB-lite"/>
    </source>
</evidence>
<dbReference type="InterPro" id="IPR009057">
    <property type="entry name" value="Homeodomain-like_sf"/>
</dbReference>
<dbReference type="Proteomes" id="UP000327458">
    <property type="component" value="Unassembled WGS sequence"/>
</dbReference>
<dbReference type="GO" id="GO:0003677">
    <property type="term" value="F:DNA binding"/>
    <property type="evidence" value="ECO:0007669"/>
    <property type="project" value="InterPro"/>
</dbReference>
<accession>A0A5M8IAL7</accession>
<feature type="region of interest" description="Disordered" evidence="1">
    <location>
        <begin position="90"/>
        <end position="109"/>
    </location>
</feature>
<protein>
    <submittedName>
        <fullName evidence="2">Transposase</fullName>
    </submittedName>
</protein>
<dbReference type="InterPro" id="IPR002514">
    <property type="entry name" value="Transposase_8"/>
</dbReference>
<dbReference type="SUPFAM" id="SSF46689">
    <property type="entry name" value="Homeodomain-like"/>
    <property type="match status" value="1"/>
</dbReference>
<comment type="caution">
    <text evidence="2">The sequence shown here is derived from an EMBL/GenBank/DDBJ whole genome shotgun (WGS) entry which is preliminary data.</text>
</comment>
<dbReference type="GO" id="GO:0004803">
    <property type="term" value="F:transposase activity"/>
    <property type="evidence" value="ECO:0007669"/>
    <property type="project" value="InterPro"/>
</dbReference>
<name>A0A5M8IAL7_CHLPH</name>
<reference evidence="2 3" key="1">
    <citation type="submission" date="2019-07" db="EMBL/GenBank/DDBJ databases">
        <title>Draft genome Sequence of Chlorobium phaeovibrioides sp. strain PhvTcv-s14, from the Phylum Chlorobi.</title>
        <authorList>
            <person name="Babenko V."/>
            <person name="Boldyreva D."/>
            <person name="Kanygina A."/>
            <person name="Selezneva O."/>
            <person name="Akopiyan T."/>
            <person name="Lunina O."/>
        </authorList>
    </citation>
    <scope>NUCLEOTIDE SEQUENCE [LARGE SCALE GENOMIC DNA]</scope>
    <source>
        <strain evidence="2 3">GrTcv12</strain>
    </source>
</reference>
<dbReference type="GO" id="GO:0006313">
    <property type="term" value="P:DNA transposition"/>
    <property type="evidence" value="ECO:0007669"/>
    <property type="project" value="InterPro"/>
</dbReference>
<gene>
    <name evidence="2" type="ORF">FP507_04970</name>
</gene>
<organism evidence="2 3">
    <name type="scientific">Chlorobium phaeovibrioides</name>
    <dbReference type="NCBI Taxonomy" id="1094"/>
    <lineage>
        <taxon>Bacteria</taxon>
        <taxon>Pseudomonadati</taxon>
        <taxon>Chlorobiota</taxon>
        <taxon>Chlorobiia</taxon>
        <taxon>Chlorobiales</taxon>
        <taxon>Chlorobiaceae</taxon>
        <taxon>Chlorobium/Pelodictyon group</taxon>
        <taxon>Chlorobium</taxon>
    </lineage>
</organism>
<dbReference type="AlphaFoldDB" id="A0A5M8IAL7"/>
<evidence type="ECO:0000313" key="3">
    <source>
        <dbReference type="Proteomes" id="UP000327458"/>
    </source>
</evidence>
<dbReference type="EMBL" id="VMRG01000001">
    <property type="protein sequence ID" value="KAA6232506.1"/>
    <property type="molecule type" value="Genomic_DNA"/>
</dbReference>
<evidence type="ECO:0000313" key="2">
    <source>
        <dbReference type="EMBL" id="KAA6232506.1"/>
    </source>
</evidence>
<proteinExistence type="predicted"/>
<dbReference type="Pfam" id="PF01527">
    <property type="entry name" value="HTH_Tnp_1"/>
    <property type="match status" value="1"/>
</dbReference>